<gene>
    <name evidence="1" type="ORF">APUU_71086A</name>
</gene>
<evidence type="ECO:0000313" key="2">
    <source>
        <dbReference type="Proteomes" id="UP000654913"/>
    </source>
</evidence>
<protein>
    <submittedName>
        <fullName evidence="1">Uncharacterized protein</fullName>
    </submittedName>
</protein>
<proteinExistence type="predicted"/>
<reference evidence="1" key="2">
    <citation type="submission" date="2021-02" db="EMBL/GenBank/DDBJ databases">
        <title>Aspergillus puulaauensis MK2 genome sequence.</title>
        <authorList>
            <person name="Futagami T."/>
            <person name="Mori K."/>
            <person name="Kadooka C."/>
            <person name="Tanaka T."/>
        </authorList>
    </citation>
    <scope>NUCLEOTIDE SEQUENCE</scope>
    <source>
        <strain evidence="1">MK2</strain>
    </source>
</reference>
<dbReference type="GeneID" id="64979513"/>
<dbReference type="AlphaFoldDB" id="A0A7R8ASI9"/>
<dbReference type="Proteomes" id="UP000654913">
    <property type="component" value="Chromosome 7"/>
</dbReference>
<evidence type="ECO:0000313" key="1">
    <source>
        <dbReference type="EMBL" id="BCS29516.1"/>
    </source>
</evidence>
<keyword evidence="2" id="KW-1185">Reference proteome</keyword>
<dbReference type="RefSeq" id="XP_041561702.1">
    <property type="nucleotide sequence ID" value="XM_041696031.1"/>
</dbReference>
<organism evidence="1 2">
    <name type="scientific">Aspergillus puulaauensis</name>
    <dbReference type="NCBI Taxonomy" id="1220207"/>
    <lineage>
        <taxon>Eukaryota</taxon>
        <taxon>Fungi</taxon>
        <taxon>Dikarya</taxon>
        <taxon>Ascomycota</taxon>
        <taxon>Pezizomycotina</taxon>
        <taxon>Eurotiomycetes</taxon>
        <taxon>Eurotiomycetidae</taxon>
        <taxon>Eurotiales</taxon>
        <taxon>Aspergillaceae</taxon>
        <taxon>Aspergillus</taxon>
    </lineage>
</organism>
<dbReference type="KEGG" id="apuu:APUU_71086A"/>
<dbReference type="EMBL" id="AP024449">
    <property type="protein sequence ID" value="BCS29516.1"/>
    <property type="molecule type" value="Genomic_DNA"/>
</dbReference>
<accession>A0A7R8ASI9</accession>
<sequence>MGTLNTLNRSSVPPAKGPIFSLADELDPESNLRQGLREFKYRLAPPIDLTWAST</sequence>
<name>A0A7R8ASI9_9EURO</name>
<reference evidence="1" key="1">
    <citation type="submission" date="2021-01" db="EMBL/GenBank/DDBJ databases">
        <authorList>
            <consortium name="Aspergillus puulaauensis MK2 genome sequencing consortium"/>
            <person name="Kazuki M."/>
            <person name="Futagami T."/>
        </authorList>
    </citation>
    <scope>NUCLEOTIDE SEQUENCE</scope>
    <source>
        <strain evidence="1">MK2</strain>
    </source>
</reference>